<dbReference type="InterPro" id="IPR024829">
    <property type="entry name" value="IEX-1"/>
</dbReference>
<gene>
    <name evidence="2" type="ORF">chiPu_0020217</name>
</gene>
<protein>
    <recommendedName>
        <fullName evidence="4">Radiation-inducible immediate-early gene IEX-1</fullName>
    </recommendedName>
</protein>
<proteinExistence type="predicted"/>
<dbReference type="GO" id="GO:0043066">
    <property type="term" value="P:negative regulation of apoptotic process"/>
    <property type="evidence" value="ECO:0007669"/>
    <property type="project" value="InterPro"/>
</dbReference>
<dbReference type="PRINTS" id="PR02100">
    <property type="entry name" value="GENEIEX1"/>
</dbReference>
<comment type="caution">
    <text evidence="2">The sequence shown here is derived from an EMBL/GenBank/DDBJ whole genome shotgun (WGS) entry which is preliminary data.</text>
</comment>
<evidence type="ECO:0000256" key="1">
    <source>
        <dbReference type="SAM" id="MobiDB-lite"/>
    </source>
</evidence>
<dbReference type="PANTHER" id="PTHR16915">
    <property type="entry name" value="IMMEDIATE EARLY RESPONSE 3"/>
    <property type="match status" value="1"/>
</dbReference>
<organism evidence="2 3">
    <name type="scientific">Chiloscyllium punctatum</name>
    <name type="common">Brownbanded bambooshark</name>
    <name type="synonym">Hemiscyllium punctatum</name>
    <dbReference type="NCBI Taxonomy" id="137246"/>
    <lineage>
        <taxon>Eukaryota</taxon>
        <taxon>Metazoa</taxon>
        <taxon>Chordata</taxon>
        <taxon>Craniata</taxon>
        <taxon>Vertebrata</taxon>
        <taxon>Chondrichthyes</taxon>
        <taxon>Elasmobranchii</taxon>
        <taxon>Galeomorphii</taxon>
        <taxon>Galeoidea</taxon>
        <taxon>Orectolobiformes</taxon>
        <taxon>Hemiscylliidae</taxon>
        <taxon>Chiloscyllium</taxon>
    </lineage>
</organism>
<keyword evidence="3" id="KW-1185">Reference proteome</keyword>
<dbReference type="OrthoDB" id="9949267at2759"/>
<dbReference type="EMBL" id="BEZZ01002432">
    <property type="protein sequence ID" value="GCC21742.1"/>
    <property type="molecule type" value="Genomic_DNA"/>
</dbReference>
<dbReference type="GO" id="GO:0005634">
    <property type="term" value="C:nucleus"/>
    <property type="evidence" value="ECO:0007669"/>
    <property type="project" value="TreeGrafter"/>
</dbReference>
<dbReference type="Proteomes" id="UP000287033">
    <property type="component" value="Unassembled WGS sequence"/>
</dbReference>
<accession>A0A401RUD6</accession>
<dbReference type="AlphaFoldDB" id="A0A401RUD6"/>
<name>A0A401RUD6_CHIPU</name>
<feature type="region of interest" description="Disordered" evidence="1">
    <location>
        <begin position="93"/>
        <end position="119"/>
    </location>
</feature>
<feature type="region of interest" description="Disordered" evidence="1">
    <location>
        <begin position="1"/>
        <end position="27"/>
    </location>
</feature>
<evidence type="ECO:0008006" key="4">
    <source>
        <dbReference type="Google" id="ProtNLM"/>
    </source>
</evidence>
<dbReference type="PANTHER" id="PTHR16915:SF0">
    <property type="entry name" value="RADIATION-INDUCIBLE IMMEDIATE-EARLY GENE IEX-1"/>
    <property type="match status" value="1"/>
</dbReference>
<dbReference type="GO" id="GO:0006974">
    <property type="term" value="P:DNA damage response"/>
    <property type="evidence" value="ECO:0007669"/>
    <property type="project" value="TreeGrafter"/>
</dbReference>
<sequence length="148" mass="16388">MRSSHSLPLTLQLHPPAGQPYSLSSRRSTDPEIFTFEPIPEHKPNHRGKRRSLKVLYPLYQSRKSLPTKKDMAKRLYLLLLSIVILQVYSATEPGEEEAGPISEAPRLETSNEEPSPPAQLVFTLDSAAVCILTVPGGTADNTTVRTL</sequence>
<evidence type="ECO:0000313" key="3">
    <source>
        <dbReference type="Proteomes" id="UP000287033"/>
    </source>
</evidence>
<reference evidence="2 3" key="1">
    <citation type="journal article" date="2018" name="Nat. Ecol. Evol.">
        <title>Shark genomes provide insights into elasmobranch evolution and the origin of vertebrates.</title>
        <authorList>
            <person name="Hara Y"/>
            <person name="Yamaguchi K"/>
            <person name="Onimaru K"/>
            <person name="Kadota M"/>
            <person name="Koyanagi M"/>
            <person name="Keeley SD"/>
            <person name="Tatsumi K"/>
            <person name="Tanaka K"/>
            <person name="Motone F"/>
            <person name="Kageyama Y"/>
            <person name="Nozu R"/>
            <person name="Adachi N"/>
            <person name="Nishimura O"/>
            <person name="Nakagawa R"/>
            <person name="Tanegashima C"/>
            <person name="Kiyatake I"/>
            <person name="Matsumoto R"/>
            <person name="Murakumo K"/>
            <person name="Nishida K"/>
            <person name="Terakita A"/>
            <person name="Kuratani S"/>
            <person name="Sato K"/>
            <person name="Hyodo S Kuraku.S."/>
        </authorList>
    </citation>
    <scope>NUCLEOTIDE SEQUENCE [LARGE SCALE GENOMIC DNA]</scope>
</reference>
<evidence type="ECO:0000313" key="2">
    <source>
        <dbReference type="EMBL" id="GCC21742.1"/>
    </source>
</evidence>